<dbReference type="Gene3D" id="1.20.1050.10">
    <property type="match status" value="1"/>
</dbReference>
<gene>
    <name evidence="2" type="ORF">CONCODRAFT_18705</name>
</gene>
<dbReference type="Proteomes" id="UP000070444">
    <property type="component" value="Unassembled WGS sequence"/>
</dbReference>
<feature type="non-terminal residue" evidence="2">
    <location>
        <position position="1"/>
    </location>
</feature>
<dbReference type="Pfam" id="PF13409">
    <property type="entry name" value="GST_N_2"/>
    <property type="match status" value="1"/>
</dbReference>
<dbReference type="AlphaFoldDB" id="A0A137P1I9"/>
<proteinExistence type="predicted"/>
<dbReference type="SUPFAM" id="SSF52833">
    <property type="entry name" value="Thioredoxin-like"/>
    <property type="match status" value="1"/>
</dbReference>
<reference evidence="2 3" key="1">
    <citation type="journal article" date="2015" name="Genome Biol. Evol.">
        <title>Phylogenomic analyses indicate that early fungi evolved digesting cell walls of algal ancestors of land plants.</title>
        <authorList>
            <person name="Chang Y."/>
            <person name="Wang S."/>
            <person name="Sekimoto S."/>
            <person name="Aerts A.L."/>
            <person name="Choi C."/>
            <person name="Clum A."/>
            <person name="LaButti K.M."/>
            <person name="Lindquist E.A."/>
            <person name="Yee Ngan C."/>
            <person name="Ohm R.A."/>
            <person name="Salamov A.A."/>
            <person name="Grigoriev I.V."/>
            <person name="Spatafora J.W."/>
            <person name="Berbee M.L."/>
        </authorList>
    </citation>
    <scope>NUCLEOTIDE SEQUENCE [LARGE SCALE GENOMIC DNA]</scope>
    <source>
        <strain evidence="2 3">NRRL 28638</strain>
    </source>
</reference>
<organism evidence="2 3">
    <name type="scientific">Conidiobolus coronatus (strain ATCC 28846 / CBS 209.66 / NRRL 28638)</name>
    <name type="common">Delacroixia coronata</name>
    <dbReference type="NCBI Taxonomy" id="796925"/>
    <lineage>
        <taxon>Eukaryota</taxon>
        <taxon>Fungi</taxon>
        <taxon>Fungi incertae sedis</taxon>
        <taxon>Zoopagomycota</taxon>
        <taxon>Entomophthoromycotina</taxon>
        <taxon>Entomophthoromycetes</taxon>
        <taxon>Entomophthorales</taxon>
        <taxon>Ancylistaceae</taxon>
        <taxon>Conidiobolus</taxon>
    </lineage>
</organism>
<dbReference type="STRING" id="796925.A0A137P1I9"/>
<dbReference type="InterPro" id="IPR004045">
    <property type="entry name" value="Glutathione_S-Trfase_N"/>
</dbReference>
<dbReference type="InterPro" id="IPR036249">
    <property type="entry name" value="Thioredoxin-like_sf"/>
</dbReference>
<dbReference type="OrthoDB" id="4951845at2759"/>
<feature type="domain" description="GST N-terminal" evidence="1">
    <location>
        <begin position="20"/>
        <end position="86"/>
    </location>
</feature>
<accession>A0A137P1I9</accession>
<evidence type="ECO:0000313" key="2">
    <source>
        <dbReference type="EMBL" id="KXN68920.1"/>
    </source>
</evidence>
<protein>
    <recommendedName>
        <fullName evidence="1">GST N-terminal domain-containing protein</fullName>
    </recommendedName>
</protein>
<dbReference type="Gene3D" id="3.40.30.10">
    <property type="entry name" value="Glutaredoxin"/>
    <property type="match status" value="1"/>
</dbReference>
<evidence type="ECO:0000259" key="1">
    <source>
        <dbReference type="Pfam" id="PF13409"/>
    </source>
</evidence>
<name>A0A137P1I9_CONC2</name>
<evidence type="ECO:0000313" key="3">
    <source>
        <dbReference type="Proteomes" id="UP000070444"/>
    </source>
</evidence>
<keyword evidence="3" id="KW-1185">Reference proteome</keyword>
<sequence>MTNIITLYELVNKPDELISFSPFVITVKLFLLHKGLEFETVPLTYIEVEKKIKKLTKGKWSKVPLLKLPNGDLIYDSQKIGKYLDSIHQEYPLNINNPNWSILDVYNNLDNFNKPKYLSTMETRIDIPIEEFVKNRELKLNEYYKRTKNIGELLNTSLYLNGNEPGYYDYILIGKIQFLRVISPITFENFIVNNPSKSIFMWVERMLGLFGGYLKYERNIRDI</sequence>
<dbReference type="EMBL" id="KQ964555">
    <property type="protein sequence ID" value="KXN68920.1"/>
    <property type="molecule type" value="Genomic_DNA"/>
</dbReference>